<evidence type="ECO:0000313" key="1">
    <source>
        <dbReference type="EMBL" id="KAF8443079.1"/>
    </source>
</evidence>
<dbReference type="Proteomes" id="UP001194468">
    <property type="component" value="Unassembled WGS sequence"/>
</dbReference>
<sequence length="63" mass="6834">MPAAFERPSPAVLSTLNLAPPGNAHLMNSLDKSNSIRVPSSIRSRCKVSLRYRPSTVDVNVLT</sequence>
<comment type="caution">
    <text evidence="1">The sequence shown here is derived from an EMBL/GenBank/DDBJ whole genome shotgun (WGS) entry which is preliminary data.</text>
</comment>
<reference evidence="1" key="1">
    <citation type="submission" date="2019-10" db="EMBL/GenBank/DDBJ databases">
        <authorList>
            <consortium name="DOE Joint Genome Institute"/>
            <person name="Kuo A."/>
            <person name="Miyauchi S."/>
            <person name="Kiss E."/>
            <person name="Drula E."/>
            <person name="Kohler A."/>
            <person name="Sanchez-Garcia M."/>
            <person name="Andreopoulos B."/>
            <person name="Barry K.W."/>
            <person name="Bonito G."/>
            <person name="Buee M."/>
            <person name="Carver A."/>
            <person name="Chen C."/>
            <person name="Cichocki N."/>
            <person name="Clum A."/>
            <person name="Culley D."/>
            <person name="Crous P.W."/>
            <person name="Fauchery L."/>
            <person name="Girlanda M."/>
            <person name="Hayes R."/>
            <person name="Keri Z."/>
            <person name="LaButti K."/>
            <person name="Lipzen A."/>
            <person name="Lombard V."/>
            <person name="Magnuson J."/>
            <person name="Maillard F."/>
            <person name="Morin E."/>
            <person name="Murat C."/>
            <person name="Nolan M."/>
            <person name="Ohm R."/>
            <person name="Pangilinan J."/>
            <person name="Pereira M."/>
            <person name="Perotto S."/>
            <person name="Peter M."/>
            <person name="Riley R."/>
            <person name="Sitrit Y."/>
            <person name="Stielow B."/>
            <person name="Szollosi G."/>
            <person name="Zifcakova L."/>
            <person name="Stursova M."/>
            <person name="Spatafora J.W."/>
            <person name="Tedersoo L."/>
            <person name="Vaario L.-M."/>
            <person name="Yamada A."/>
            <person name="Yan M."/>
            <person name="Wang P."/>
            <person name="Xu J."/>
            <person name="Bruns T."/>
            <person name="Baldrian P."/>
            <person name="Vilgalys R."/>
            <person name="Henrissat B."/>
            <person name="Grigoriev I.V."/>
            <person name="Hibbett D."/>
            <person name="Nagy L.G."/>
            <person name="Martin F.M."/>
        </authorList>
    </citation>
    <scope>NUCLEOTIDE SEQUENCE</scope>
    <source>
        <strain evidence="1">BED1</strain>
    </source>
</reference>
<dbReference type="EMBL" id="WHUW01000008">
    <property type="protein sequence ID" value="KAF8443079.1"/>
    <property type="molecule type" value="Genomic_DNA"/>
</dbReference>
<accession>A0AAD4BZ81</accession>
<protein>
    <submittedName>
        <fullName evidence="1">Uncharacterized protein</fullName>
    </submittedName>
</protein>
<dbReference type="AlphaFoldDB" id="A0AAD4BZ81"/>
<name>A0AAD4BZ81_BOLED</name>
<evidence type="ECO:0000313" key="2">
    <source>
        <dbReference type="Proteomes" id="UP001194468"/>
    </source>
</evidence>
<reference evidence="1" key="2">
    <citation type="journal article" date="2020" name="Nat. Commun.">
        <title>Large-scale genome sequencing of mycorrhizal fungi provides insights into the early evolution of symbiotic traits.</title>
        <authorList>
            <person name="Miyauchi S."/>
            <person name="Kiss E."/>
            <person name="Kuo A."/>
            <person name="Drula E."/>
            <person name="Kohler A."/>
            <person name="Sanchez-Garcia M."/>
            <person name="Morin E."/>
            <person name="Andreopoulos B."/>
            <person name="Barry K.W."/>
            <person name="Bonito G."/>
            <person name="Buee M."/>
            <person name="Carver A."/>
            <person name="Chen C."/>
            <person name="Cichocki N."/>
            <person name="Clum A."/>
            <person name="Culley D."/>
            <person name="Crous P.W."/>
            <person name="Fauchery L."/>
            <person name="Girlanda M."/>
            <person name="Hayes R.D."/>
            <person name="Keri Z."/>
            <person name="LaButti K."/>
            <person name="Lipzen A."/>
            <person name="Lombard V."/>
            <person name="Magnuson J."/>
            <person name="Maillard F."/>
            <person name="Murat C."/>
            <person name="Nolan M."/>
            <person name="Ohm R.A."/>
            <person name="Pangilinan J."/>
            <person name="Pereira M.F."/>
            <person name="Perotto S."/>
            <person name="Peter M."/>
            <person name="Pfister S."/>
            <person name="Riley R."/>
            <person name="Sitrit Y."/>
            <person name="Stielow J.B."/>
            <person name="Szollosi G."/>
            <person name="Zifcakova L."/>
            <person name="Stursova M."/>
            <person name="Spatafora J.W."/>
            <person name="Tedersoo L."/>
            <person name="Vaario L.M."/>
            <person name="Yamada A."/>
            <person name="Yan M."/>
            <person name="Wang P."/>
            <person name="Xu J."/>
            <person name="Bruns T."/>
            <person name="Baldrian P."/>
            <person name="Vilgalys R."/>
            <person name="Dunand C."/>
            <person name="Henrissat B."/>
            <person name="Grigoriev I.V."/>
            <person name="Hibbett D."/>
            <person name="Nagy L.G."/>
            <person name="Martin F.M."/>
        </authorList>
    </citation>
    <scope>NUCLEOTIDE SEQUENCE</scope>
    <source>
        <strain evidence="1">BED1</strain>
    </source>
</reference>
<gene>
    <name evidence="1" type="ORF">L210DRAFT_186371</name>
</gene>
<organism evidence="1 2">
    <name type="scientific">Boletus edulis BED1</name>
    <dbReference type="NCBI Taxonomy" id="1328754"/>
    <lineage>
        <taxon>Eukaryota</taxon>
        <taxon>Fungi</taxon>
        <taxon>Dikarya</taxon>
        <taxon>Basidiomycota</taxon>
        <taxon>Agaricomycotina</taxon>
        <taxon>Agaricomycetes</taxon>
        <taxon>Agaricomycetidae</taxon>
        <taxon>Boletales</taxon>
        <taxon>Boletineae</taxon>
        <taxon>Boletaceae</taxon>
        <taxon>Boletoideae</taxon>
        <taxon>Boletus</taxon>
    </lineage>
</organism>
<proteinExistence type="predicted"/>
<keyword evidence="2" id="KW-1185">Reference proteome</keyword>